<proteinExistence type="predicted"/>
<evidence type="ECO:0000313" key="2">
    <source>
        <dbReference type="Proteomes" id="UP000625804"/>
    </source>
</evidence>
<dbReference type="EMBL" id="JABTTE010000021">
    <property type="protein sequence ID" value="NSL52796.1"/>
    <property type="molecule type" value="Genomic_DNA"/>
</dbReference>
<keyword evidence="2" id="KW-1185">Reference proteome</keyword>
<organism evidence="1 2">
    <name type="scientific">Calidifontibacillus erzurumensis</name>
    <dbReference type="NCBI Taxonomy" id="2741433"/>
    <lineage>
        <taxon>Bacteria</taxon>
        <taxon>Bacillati</taxon>
        <taxon>Bacillota</taxon>
        <taxon>Bacilli</taxon>
        <taxon>Bacillales</taxon>
        <taxon>Bacillaceae</taxon>
        <taxon>Calidifontibacillus/Schinkia group</taxon>
        <taxon>Calidifontibacillus</taxon>
    </lineage>
</organism>
<dbReference type="Proteomes" id="UP000625804">
    <property type="component" value="Unassembled WGS sequence"/>
</dbReference>
<dbReference type="AlphaFoldDB" id="A0A8J8GGM3"/>
<comment type="caution">
    <text evidence="1">The sequence shown here is derived from an EMBL/GenBank/DDBJ whole genome shotgun (WGS) entry which is preliminary data.</text>
</comment>
<gene>
    <name evidence="1" type="ORF">HR057_13650</name>
</gene>
<sequence length="146" mass="17443">MVEYYTDIQGEDYRLLIELASQKCDKFAFVIRKDMMYDEELAMKHYNELLKDIKSSLIEVKEQSEWVVNSLLEATAYVYYYEFNEQTKQFLQTKSNSLFGWMNGLPEDLMFYNGDKIWLACNSHEGYFFINEVDEQSKVTEILKKL</sequence>
<evidence type="ECO:0000313" key="1">
    <source>
        <dbReference type="EMBL" id="NSL52796.1"/>
    </source>
</evidence>
<name>A0A8J8GGM3_9BACI</name>
<protein>
    <submittedName>
        <fullName evidence="1">Stage III sporulation protein AH</fullName>
    </submittedName>
</protein>
<accession>A0A8J8GGM3</accession>
<dbReference type="RefSeq" id="WP_173731993.1">
    <property type="nucleotide sequence ID" value="NZ_JABTTE010000021.1"/>
</dbReference>
<reference evidence="1" key="1">
    <citation type="submission" date="2020-06" db="EMBL/GenBank/DDBJ databases">
        <title>A novel thermopfilic bacterium from Erzurum, Turkey.</title>
        <authorList>
            <person name="Adiguzel A."/>
            <person name="Ay H."/>
            <person name="Baltaci M.O."/>
        </authorList>
    </citation>
    <scope>NUCLEOTIDE SEQUENCE</scope>
    <source>
        <strain evidence="1">P2</strain>
    </source>
</reference>